<organism evidence="3 4">
    <name type="scientific">Desulfonema ishimotonii</name>
    <dbReference type="NCBI Taxonomy" id="45657"/>
    <lineage>
        <taxon>Bacteria</taxon>
        <taxon>Pseudomonadati</taxon>
        <taxon>Thermodesulfobacteriota</taxon>
        <taxon>Desulfobacteria</taxon>
        <taxon>Desulfobacterales</taxon>
        <taxon>Desulfococcaceae</taxon>
        <taxon>Desulfonema</taxon>
    </lineage>
</organism>
<dbReference type="RefSeq" id="WP_124329351.1">
    <property type="nucleotide sequence ID" value="NZ_BEXT01000001.1"/>
</dbReference>
<evidence type="ECO:0000256" key="2">
    <source>
        <dbReference type="SAM" id="SignalP"/>
    </source>
</evidence>
<keyword evidence="4" id="KW-1185">Reference proteome</keyword>
<sequence>MRGLNLTAILLSLISFASCTPFVPFTALHMQMVGGTPPDRLQNLQFYISDEIRLRREIGYQERYVEDATHTIRVEDRRQILEIRIPRHTPGVLSRVAGDTLYVRFEGPPGDPGREIPFTKRPRNVYLTDEPEDFIYQLRPERLPFYLMYGGNLSEVCFSTEKTEVSRENVDMYAGKGDHVKRHYYMKTLYPVLMVRPVRQTSDVERAHRTLPGQRLTVPEEATPVAPSSGPATF</sequence>
<feature type="signal peptide" evidence="2">
    <location>
        <begin position="1"/>
        <end position="17"/>
    </location>
</feature>
<evidence type="ECO:0000256" key="1">
    <source>
        <dbReference type="SAM" id="MobiDB-lite"/>
    </source>
</evidence>
<protein>
    <recommendedName>
        <fullName evidence="5">Lipoprotein</fullName>
    </recommendedName>
</protein>
<dbReference type="EMBL" id="BEXT01000001">
    <property type="protein sequence ID" value="GBC62152.1"/>
    <property type="molecule type" value="Genomic_DNA"/>
</dbReference>
<dbReference type="PROSITE" id="PS51257">
    <property type="entry name" value="PROKAR_LIPOPROTEIN"/>
    <property type="match status" value="1"/>
</dbReference>
<reference evidence="4" key="1">
    <citation type="submission" date="2017-11" db="EMBL/GenBank/DDBJ databases">
        <authorList>
            <person name="Watanabe M."/>
            <person name="Kojima H."/>
        </authorList>
    </citation>
    <scope>NUCLEOTIDE SEQUENCE [LARGE SCALE GENOMIC DNA]</scope>
    <source>
        <strain evidence="4">Tokyo 01</strain>
    </source>
</reference>
<feature type="region of interest" description="Disordered" evidence="1">
    <location>
        <begin position="209"/>
        <end position="234"/>
    </location>
</feature>
<gene>
    <name evidence="3" type="ORF">DENIS_3115</name>
</gene>
<proteinExistence type="predicted"/>
<evidence type="ECO:0008006" key="5">
    <source>
        <dbReference type="Google" id="ProtNLM"/>
    </source>
</evidence>
<evidence type="ECO:0000313" key="3">
    <source>
        <dbReference type="EMBL" id="GBC62152.1"/>
    </source>
</evidence>
<dbReference type="OrthoDB" id="5503893at2"/>
<name>A0A401FYT1_9BACT</name>
<comment type="caution">
    <text evidence="3">The sequence shown here is derived from an EMBL/GenBank/DDBJ whole genome shotgun (WGS) entry which is preliminary data.</text>
</comment>
<feature type="chain" id="PRO_5019262706" description="Lipoprotein" evidence="2">
    <location>
        <begin position="18"/>
        <end position="234"/>
    </location>
</feature>
<dbReference type="AlphaFoldDB" id="A0A401FYT1"/>
<evidence type="ECO:0000313" key="4">
    <source>
        <dbReference type="Proteomes" id="UP000288096"/>
    </source>
</evidence>
<accession>A0A401FYT1</accession>
<dbReference type="Proteomes" id="UP000288096">
    <property type="component" value="Unassembled WGS sequence"/>
</dbReference>
<keyword evidence="2" id="KW-0732">Signal</keyword>
<reference evidence="4" key="2">
    <citation type="submission" date="2019-01" db="EMBL/GenBank/DDBJ databases">
        <title>Genome sequence of Desulfonema ishimotonii strain Tokyo 01.</title>
        <authorList>
            <person name="Fukui M."/>
        </authorList>
    </citation>
    <scope>NUCLEOTIDE SEQUENCE [LARGE SCALE GENOMIC DNA]</scope>
    <source>
        <strain evidence="4">Tokyo 01</strain>
    </source>
</reference>